<accession>A0A0G1TVE6</accession>
<organism evidence="1 2">
    <name type="scientific">Candidatus Gottesmanbacteria bacterium GW2011_GWA2_47_9</name>
    <dbReference type="NCBI Taxonomy" id="1618445"/>
    <lineage>
        <taxon>Bacteria</taxon>
        <taxon>Candidatus Gottesmaniibacteriota</taxon>
    </lineage>
</organism>
<gene>
    <name evidence="1" type="ORF">UY16_C0070G0008</name>
</gene>
<sequence>MLTQQDIKVIETIVEEKLDKKTRLLPTKDEFFTKMDEVVGELKAIREEHALQGNTLSNHTDQLENHDKRVKNLEERLVTAA</sequence>
<evidence type="ECO:0000313" key="2">
    <source>
        <dbReference type="Proteomes" id="UP000034739"/>
    </source>
</evidence>
<dbReference type="AlphaFoldDB" id="A0A0G1TVE6"/>
<proteinExistence type="predicted"/>
<reference evidence="1 2" key="1">
    <citation type="journal article" date="2015" name="Nature">
        <title>rRNA introns, odd ribosomes, and small enigmatic genomes across a large radiation of phyla.</title>
        <authorList>
            <person name="Brown C.T."/>
            <person name="Hug L.A."/>
            <person name="Thomas B.C."/>
            <person name="Sharon I."/>
            <person name="Castelle C.J."/>
            <person name="Singh A."/>
            <person name="Wilkins M.J."/>
            <person name="Williams K.H."/>
            <person name="Banfield J.F."/>
        </authorList>
    </citation>
    <scope>NUCLEOTIDE SEQUENCE [LARGE SCALE GENOMIC DNA]</scope>
</reference>
<protein>
    <submittedName>
        <fullName evidence="1">Uncharacterized protein</fullName>
    </submittedName>
</protein>
<comment type="caution">
    <text evidence="1">The sequence shown here is derived from an EMBL/GenBank/DDBJ whole genome shotgun (WGS) entry which is preliminary data.</text>
</comment>
<dbReference type="Proteomes" id="UP000034739">
    <property type="component" value="Unassembled WGS sequence"/>
</dbReference>
<evidence type="ECO:0000313" key="1">
    <source>
        <dbReference type="EMBL" id="KKU85734.1"/>
    </source>
</evidence>
<dbReference type="EMBL" id="LCOY01000070">
    <property type="protein sequence ID" value="KKU85734.1"/>
    <property type="molecule type" value="Genomic_DNA"/>
</dbReference>
<name>A0A0G1TVE6_9BACT</name>